<evidence type="ECO:0000313" key="5">
    <source>
        <dbReference type="EMBL" id="EHB91256.1"/>
    </source>
</evidence>
<dbReference type="HOGENOM" id="CLU_067287_5_2_10"/>
<dbReference type="eggNOG" id="COG0250">
    <property type="taxonomic scope" value="Bacteria"/>
</dbReference>
<keyword evidence="1" id="KW-0889">Transcription antitermination</keyword>
<dbReference type="SUPFAM" id="SSF50104">
    <property type="entry name" value="Translation proteins SH3-like domain"/>
    <property type="match status" value="1"/>
</dbReference>
<evidence type="ECO:0000256" key="2">
    <source>
        <dbReference type="ARBA" id="ARBA00023015"/>
    </source>
</evidence>
<evidence type="ECO:0000256" key="1">
    <source>
        <dbReference type="ARBA" id="ARBA00022814"/>
    </source>
</evidence>
<dbReference type="STRING" id="742725.HMPREF9450_02339"/>
<dbReference type="PANTHER" id="PTHR30265">
    <property type="entry name" value="RHO-INTERACTING TRANSCRIPTION TERMINATION FACTOR NUSG"/>
    <property type="match status" value="1"/>
</dbReference>
<dbReference type="GO" id="GO:0031564">
    <property type="term" value="P:transcription antitermination"/>
    <property type="evidence" value="ECO:0007669"/>
    <property type="project" value="UniProtKB-KW"/>
</dbReference>
<dbReference type="SMART" id="SM00739">
    <property type="entry name" value="KOW"/>
    <property type="match status" value="1"/>
</dbReference>
<dbReference type="RefSeq" id="WP_009135145.1">
    <property type="nucleotide sequence ID" value="NZ_CP102250.1"/>
</dbReference>
<keyword evidence="6" id="KW-1185">Reference proteome</keyword>
<dbReference type="Pfam" id="PF02357">
    <property type="entry name" value="NusG"/>
    <property type="match status" value="1"/>
</dbReference>
<evidence type="ECO:0000259" key="4">
    <source>
        <dbReference type="SMART" id="SM00739"/>
    </source>
</evidence>
<dbReference type="SUPFAM" id="SSF82679">
    <property type="entry name" value="N-utilization substance G protein NusG, N-terminal domain"/>
    <property type="match status" value="1"/>
</dbReference>
<dbReference type="InterPro" id="IPR008991">
    <property type="entry name" value="Translation_prot_SH3-like_sf"/>
</dbReference>
<proteinExistence type="predicted"/>
<gene>
    <name evidence="5" type="ORF">HMPREF9450_02339</name>
</gene>
<keyword evidence="3" id="KW-0804">Transcription</keyword>
<dbReference type="PATRIC" id="fig|742725.3.peg.2413"/>
<evidence type="ECO:0000256" key="3">
    <source>
        <dbReference type="ARBA" id="ARBA00023163"/>
    </source>
</evidence>
<dbReference type="Proteomes" id="UP000006008">
    <property type="component" value="Unassembled WGS sequence"/>
</dbReference>
<dbReference type="InterPro" id="IPR006645">
    <property type="entry name" value="NGN-like_dom"/>
</dbReference>
<dbReference type="GO" id="GO:0006354">
    <property type="term" value="P:DNA-templated transcription elongation"/>
    <property type="evidence" value="ECO:0007669"/>
    <property type="project" value="InterPro"/>
</dbReference>
<dbReference type="InterPro" id="IPR005824">
    <property type="entry name" value="KOW"/>
</dbReference>
<dbReference type="PANTHER" id="PTHR30265:SF4">
    <property type="entry name" value="KOW MOTIF FAMILY PROTEIN, EXPRESSED"/>
    <property type="match status" value="1"/>
</dbReference>
<feature type="domain" description="KOW" evidence="4">
    <location>
        <begin position="120"/>
        <end position="147"/>
    </location>
</feature>
<reference evidence="5 6" key="1">
    <citation type="submission" date="2011-08" db="EMBL/GenBank/DDBJ databases">
        <title>The Genome Sequence of Alistipes indistinctus YIT 12060.</title>
        <authorList>
            <consortium name="The Broad Institute Genome Sequencing Platform"/>
            <person name="Earl A."/>
            <person name="Ward D."/>
            <person name="Feldgarden M."/>
            <person name="Gevers D."/>
            <person name="Morotomi M."/>
            <person name="Young S.K."/>
            <person name="Zeng Q."/>
            <person name="Gargeya S."/>
            <person name="Fitzgerald M."/>
            <person name="Haas B."/>
            <person name="Abouelleil A."/>
            <person name="Alvarado L."/>
            <person name="Arachchi H.M."/>
            <person name="Berlin A."/>
            <person name="Brown A."/>
            <person name="Chapman S.B."/>
            <person name="Chen Z."/>
            <person name="Dunbar C."/>
            <person name="Freedman E."/>
            <person name="Gearin G."/>
            <person name="Gellesch M."/>
            <person name="Goldberg J."/>
            <person name="Griggs A."/>
            <person name="Gujja S."/>
            <person name="Heiman D."/>
            <person name="Howarth C."/>
            <person name="Larson L."/>
            <person name="Lui A."/>
            <person name="MacDonald P.J.P."/>
            <person name="Montmayeur A."/>
            <person name="Murphy C."/>
            <person name="Neiman D."/>
            <person name="Pearson M."/>
            <person name="Priest M."/>
            <person name="Roberts A."/>
            <person name="Saif S."/>
            <person name="Shea T."/>
            <person name="Shenoy N."/>
            <person name="Sisk P."/>
            <person name="Stolte C."/>
            <person name="Sykes S."/>
            <person name="Wortman J."/>
            <person name="Nusbaum C."/>
            <person name="Birren B."/>
        </authorList>
    </citation>
    <scope>NUCLEOTIDE SEQUENCE [LARGE SCALE GENOMIC DNA]</scope>
    <source>
        <strain evidence="5 6">YIT 12060</strain>
    </source>
</reference>
<dbReference type="OrthoDB" id="1491263at2"/>
<dbReference type="EMBL" id="ADLD01000014">
    <property type="protein sequence ID" value="EHB91256.1"/>
    <property type="molecule type" value="Genomic_DNA"/>
</dbReference>
<dbReference type="CDD" id="cd09895">
    <property type="entry name" value="NGN_SP_UpxY"/>
    <property type="match status" value="1"/>
</dbReference>
<sequence>MTDSPQTELHWYVAKTFRRERKIKERLEILGIEHFIPFHKVVKQFGARRVAVEEPIVNGIIFIRYDFRGSIALVNDYGFEMRYLRNRETRSLLVVPDKQMEDFIFLLSHCEDQIEFVSPDLRPGDRVRVTEGQFKGIEGELIRIKGHKRVVIRLQDVAALATVYIPGNFLEKI</sequence>
<evidence type="ECO:0000313" key="6">
    <source>
        <dbReference type="Proteomes" id="UP000006008"/>
    </source>
</evidence>
<dbReference type="InterPro" id="IPR043425">
    <property type="entry name" value="NusG-like"/>
</dbReference>
<organism evidence="5 6">
    <name type="scientific">Alistipes indistinctus YIT 12060</name>
    <dbReference type="NCBI Taxonomy" id="742725"/>
    <lineage>
        <taxon>Bacteria</taxon>
        <taxon>Pseudomonadati</taxon>
        <taxon>Bacteroidota</taxon>
        <taxon>Bacteroidia</taxon>
        <taxon>Bacteroidales</taxon>
        <taxon>Rikenellaceae</taxon>
        <taxon>Alistipes</taxon>
    </lineage>
</organism>
<protein>
    <recommendedName>
        <fullName evidence="4">KOW domain-containing protein</fullName>
    </recommendedName>
</protein>
<dbReference type="NCBIfam" id="NF033644">
    <property type="entry name" value="antiterm_UpxY"/>
    <property type="match status" value="1"/>
</dbReference>
<dbReference type="InterPro" id="IPR036735">
    <property type="entry name" value="NGN_dom_sf"/>
</dbReference>
<dbReference type="Pfam" id="PF00467">
    <property type="entry name" value="KOW"/>
    <property type="match status" value="1"/>
</dbReference>
<accession>G5HBM9</accession>
<keyword evidence="2" id="KW-0805">Transcription regulation</keyword>
<dbReference type="GeneID" id="92816993"/>
<name>G5HBM9_9BACT</name>
<dbReference type="AlphaFoldDB" id="G5HBM9"/>
<dbReference type="Gene3D" id="3.30.70.940">
    <property type="entry name" value="NusG, N-terminal domain"/>
    <property type="match status" value="1"/>
</dbReference>
<comment type="caution">
    <text evidence="5">The sequence shown here is derived from an EMBL/GenBank/DDBJ whole genome shotgun (WGS) entry which is preliminary data.</text>
</comment>